<dbReference type="InterPro" id="IPR018247">
    <property type="entry name" value="EF_Hand_1_Ca_BS"/>
</dbReference>
<name>A0A382K0P4_9ZZZZ</name>
<sequence>MKTLRKDFHYKEILQLIDVSKNNLIDRKDIVTK</sequence>
<gene>
    <name evidence="1" type="ORF">METZ01_LOCUS270513</name>
</gene>
<accession>A0A382K0P4</accession>
<feature type="non-terminal residue" evidence="1">
    <location>
        <position position="33"/>
    </location>
</feature>
<organism evidence="1">
    <name type="scientific">marine metagenome</name>
    <dbReference type="NCBI Taxonomy" id="408172"/>
    <lineage>
        <taxon>unclassified sequences</taxon>
        <taxon>metagenomes</taxon>
        <taxon>ecological metagenomes</taxon>
    </lineage>
</organism>
<evidence type="ECO:0008006" key="2">
    <source>
        <dbReference type="Google" id="ProtNLM"/>
    </source>
</evidence>
<dbReference type="AlphaFoldDB" id="A0A382K0P4"/>
<evidence type="ECO:0000313" key="1">
    <source>
        <dbReference type="EMBL" id="SVC17659.1"/>
    </source>
</evidence>
<dbReference type="EMBL" id="UINC01077488">
    <property type="protein sequence ID" value="SVC17659.1"/>
    <property type="molecule type" value="Genomic_DNA"/>
</dbReference>
<protein>
    <recommendedName>
        <fullName evidence="2">EF-hand domain-containing protein</fullName>
    </recommendedName>
</protein>
<proteinExistence type="predicted"/>
<dbReference type="PROSITE" id="PS00018">
    <property type="entry name" value="EF_HAND_1"/>
    <property type="match status" value="1"/>
</dbReference>
<reference evidence="1" key="1">
    <citation type="submission" date="2018-05" db="EMBL/GenBank/DDBJ databases">
        <authorList>
            <person name="Lanie J.A."/>
            <person name="Ng W.-L."/>
            <person name="Kazmierczak K.M."/>
            <person name="Andrzejewski T.M."/>
            <person name="Davidsen T.M."/>
            <person name="Wayne K.J."/>
            <person name="Tettelin H."/>
            <person name="Glass J.I."/>
            <person name="Rusch D."/>
            <person name="Podicherti R."/>
            <person name="Tsui H.-C.T."/>
            <person name="Winkler M.E."/>
        </authorList>
    </citation>
    <scope>NUCLEOTIDE SEQUENCE</scope>
</reference>